<reference evidence="2" key="1">
    <citation type="journal article" date="2023" name="Front. Plant Sci.">
        <title>Chromosomal-level genome assembly of Melastoma candidum provides insights into trichome evolution.</title>
        <authorList>
            <person name="Zhong Y."/>
            <person name="Wu W."/>
            <person name="Sun C."/>
            <person name="Zou P."/>
            <person name="Liu Y."/>
            <person name="Dai S."/>
            <person name="Zhou R."/>
        </authorList>
    </citation>
    <scope>NUCLEOTIDE SEQUENCE [LARGE SCALE GENOMIC DNA]</scope>
</reference>
<name>A0ACB9QQ16_9MYRT</name>
<protein>
    <submittedName>
        <fullName evidence="1">Uncharacterized protein</fullName>
    </submittedName>
</protein>
<sequence length="167" mass="18908">MSASAEAAYTRSKSVDFTELQQPKHSDPWPRPPRLSLESACWNIKALAECCDDEINGERFGAVLGISSSIASPSDYRKGFQLKSKQKVGKYSAVKRVFSMRRSASVSERYYRIDKQSYTPADHFDGEDVMDVDEETRSAVNPKTVEEQQQHKGGKIMKACKRFFNLK</sequence>
<dbReference type="EMBL" id="CM042885">
    <property type="protein sequence ID" value="KAI4367400.1"/>
    <property type="molecule type" value="Genomic_DNA"/>
</dbReference>
<proteinExistence type="predicted"/>
<comment type="caution">
    <text evidence="1">The sequence shown here is derived from an EMBL/GenBank/DDBJ whole genome shotgun (WGS) entry which is preliminary data.</text>
</comment>
<accession>A0ACB9QQ16</accession>
<evidence type="ECO:0000313" key="2">
    <source>
        <dbReference type="Proteomes" id="UP001057402"/>
    </source>
</evidence>
<dbReference type="Proteomes" id="UP001057402">
    <property type="component" value="Chromosome 6"/>
</dbReference>
<organism evidence="1 2">
    <name type="scientific">Melastoma candidum</name>
    <dbReference type="NCBI Taxonomy" id="119954"/>
    <lineage>
        <taxon>Eukaryota</taxon>
        <taxon>Viridiplantae</taxon>
        <taxon>Streptophyta</taxon>
        <taxon>Embryophyta</taxon>
        <taxon>Tracheophyta</taxon>
        <taxon>Spermatophyta</taxon>
        <taxon>Magnoliopsida</taxon>
        <taxon>eudicotyledons</taxon>
        <taxon>Gunneridae</taxon>
        <taxon>Pentapetalae</taxon>
        <taxon>rosids</taxon>
        <taxon>malvids</taxon>
        <taxon>Myrtales</taxon>
        <taxon>Melastomataceae</taxon>
        <taxon>Melastomatoideae</taxon>
        <taxon>Melastomateae</taxon>
        <taxon>Melastoma</taxon>
    </lineage>
</organism>
<gene>
    <name evidence="1" type="ORF">MLD38_023142</name>
</gene>
<evidence type="ECO:0000313" key="1">
    <source>
        <dbReference type="EMBL" id="KAI4367400.1"/>
    </source>
</evidence>
<keyword evidence="2" id="KW-1185">Reference proteome</keyword>